<dbReference type="PANTHER" id="PTHR47837">
    <property type="entry name" value="GTP PYROPHOSPHOKINASE YJBM"/>
    <property type="match status" value="1"/>
</dbReference>
<dbReference type="InterPro" id="IPR052366">
    <property type="entry name" value="GTP_Pyrophosphokinase"/>
</dbReference>
<dbReference type="AlphaFoldDB" id="A0A344USY2"/>
<accession>A0A344USY2</accession>
<dbReference type="GO" id="GO:0016301">
    <property type="term" value="F:kinase activity"/>
    <property type="evidence" value="ECO:0007669"/>
    <property type="project" value="UniProtKB-KW"/>
</dbReference>
<keyword evidence="3" id="KW-1185">Reference proteome</keyword>
<dbReference type="Pfam" id="PF04607">
    <property type="entry name" value="RelA_SpoT"/>
    <property type="match status" value="1"/>
</dbReference>
<dbReference type="Proteomes" id="UP000251995">
    <property type="component" value="Chromosome"/>
</dbReference>
<dbReference type="InterPro" id="IPR007685">
    <property type="entry name" value="RelA_SpoT"/>
</dbReference>
<evidence type="ECO:0000313" key="3">
    <source>
        <dbReference type="Proteomes" id="UP000251995"/>
    </source>
</evidence>
<name>A0A344USY2_9ACTN</name>
<dbReference type="InterPro" id="IPR043519">
    <property type="entry name" value="NT_sf"/>
</dbReference>
<gene>
    <name evidence="2" type="primary">yjbM</name>
    <name evidence="2" type="ORF">JS278_01203</name>
</gene>
<dbReference type="EMBL" id="CP025198">
    <property type="protein sequence ID" value="AXE38380.1"/>
    <property type="molecule type" value="Genomic_DNA"/>
</dbReference>
<dbReference type="CDD" id="cd05399">
    <property type="entry name" value="NT_Rel-Spo_like"/>
    <property type="match status" value="1"/>
</dbReference>
<dbReference type="SMART" id="SM00954">
    <property type="entry name" value="RelA_SpoT"/>
    <property type="match status" value="1"/>
</dbReference>
<dbReference type="GO" id="GO:0008728">
    <property type="term" value="F:GTP diphosphokinase activity"/>
    <property type="evidence" value="ECO:0007669"/>
    <property type="project" value="UniProtKB-EC"/>
</dbReference>
<proteinExistence type="predicted"/>
<dbReference type="GO" id="GO:0015969">
    <property type="term" value="P:guanosine tetraphosphate metabolic process"/>
    <property type="evidence" value="ECO:0007669"/>
    <property type="project" value="InterPro"/>
</dbReference>
<evidence type="ECO:0000313" key="2">
    <source>
        <dbReference type="EMBL" id="AXE38380.1"/>
    </source>
</evidence>
<sequence length="239" mass="26914">MALTRSQVDKAGRTLSSFLKDPQTVSVEDITPALAVADEYRATFQEPMNAAAMWLRSMTKTEGCVQPVVSQRLKERRSVLRKLPGASLWRMQDLGGCRAVLQSTTEVRRVQARIQARQPDAKVYDYIDHPQASGYRGVHIVAKYGGGSSSYPERSIEIQIRTQLMHQWAITIERLSDATGLDLKHDREPTEILDYMALVSQFFDSAEKASTVPDGLKRRLDAAEATFKEYMRRNHGIAL</sequence>
<dbReference type="EC" id="2.7.6.5" evidence="2"/>
<evidence type="ECO:0000259" key="1">
    <source>
        <dbReference type="SMART" id="SM00954"/>
    </source>
</evidence>
<reference evidence="2 3" key="1">
    <citation type="submission" date="2017-12" db="EMBL/GenBank/DDBJ databases">
        <title>The whole genome sequence of the Acidipropionibacterium virtanenii sp. nov. type strain JS278.</title>
        <authorList>
            <person name="Laine P."/>
            <person name="Deptula P."/>
            <person name="Varmanen P."/>
            <person name="Auvinen P."/>
        </authorList>
    </citation>
    <scope>NUCLEOTIDE SEQUENCE [LARGE SCALE GENOMIC DNA]</scope>
    <source>
        <strain evidence="2 3">JS278</strain>
    </source>
</reference>
<keyword evidence="2" id="KW-0808">Transferase</keyword>
<protein>
    <submittedName>
        <fullName evidence="2">GTP pyrophosphokinase YjbM</fullName>
        <ecNumber evidence="2">2.7.6.5</ecNumber>
    </submittedName>
</protein>
<dbReference type="SUPFAM" id="SSF81301">
    <property type="entry name" value="Nucleotidyltransferase"/>
    <property type="match status" value="1"/>
</dbReference>
<dbReference type="RefSeq" id="WP_181833841.1">
    <property type="nucleotide sequence ID" value="NZ_CP025198.1"/>
</dbReference>
<feature type="domain" description="RelA/SpoT" evidence="1">
    <location>
        <begin position="71"/>
        <end position="183"/>
    </location>
</feature>
<keyword evidence="2" id="KW-0418">Kinase</keyword>
<dbReference type="KEGG" id="acij:JS278_01203"/>
<organism evidence="2 3">
    <name type="scientific">Acidipropionibacterium virtanenii</name>
    <dbReference type="NCBI Taxonomy" id="2057246"/>
    <lineage>
        <taxon>Bacteria</taxon>
        <taxon>Bacillati</taxon>
        <taxon>Actinomycetota</taxon>
        <taxon>Actinomycetes</taxon>
        <taxon>Propionibacteriales</taxon>
        <taxon>Propionibacteriaceae</taxon>
        <taxon>Acidipropionibacterium</taxon>
    </lineage>
</organism>
<dbReference type="PANTHER" id="PTHR47837:SF1">
    <property type="entry name" value="GTP PYROPHOSPHOKINASE YJBM"/>
    <property type="match status" value="1"/>
</dbReference>
<dbReference type="Gene3D" id="3.30.460.10">
    <property type="entry name" value="Beta Polymerase, domain 2"/>
    <property type="match status" value="1"/>
</dbReference>